<dbReference type="EMBL" id="JAQIZZ010000007">
    <property type="protein sequence ID" value="KAJ5533546.1"/>
    <property type="molecule type" value="Genomic_DNA"/>
</dbReference>
<dbReference type="Proteomes" id="UP001220324">
    <property type="component" value="Unassembled WGS sequence"/>
</dbReference>
<accession>A0AAD6CR48</accession>
<protein>
    <recommendedName>
        <fullName evidence="2">NAD-dependent epimerase/dehydratase domain-containing protein</fullName>
    </recommendedName>
</protein>
<dbReference type="InterPro" id="IPR051606">
    <property type="entry name" value="Polyketide_Oxido-like"/>
</dbReference>
<evidence type="ECO:0000313" key="3">
    <source>
        <dbReference type="EMBL" id="KAJ5533546.1"/>
    </source>
</evidence>
<dbReference type="Pfam" id="PF01370">
    <property type="entry name" value="Epimerase"/>
    <property type="match status" value="1"/>
</dbReference>
<comment type="similarity">
    <text evidence="1">Belongs to the avfA family.</text>
</comment>
<dbReference type="PANTHER" id="PTHR43355">
    <property type="entry name" value="FLAVIN REDUCTASE (NADPH)"/>
    <property type="match status" value="1"/>
</dbReference>
<feature type="domain" description="NAD-dependent epimerase/dehydratase" evidence="2">
    <location>
        <begin position="8"/>
        <end position="76"/>
    </location>
</feature>
<evidence type="ECO:0000256" key="1">
    <source>
        <dbReference type="ARBA" id="ARBA00038376"/>
    </source>
</evidence>
<proteinExistence type="inferred from homology"/>
<keyword evidence="4" id="KW-1185">Reference proteome</keyword>
<comment type="caution">
    <text evidence="3">The sequence shown here is derived from an EMBL/GenBank/DDBJ whole genome shotgun (WGS) entry which is preliminary data.</text>
</comment>
<evidence type="ECO:0000259" key="2">
    <source>
        <dbReference type="Pfam" id="PF01370"/>
    </source>
</evidence>
<dbReference type="GO" id="GO:0016646">
    <property type="term" value="F:oxidoreductase activity, acting on the CH-NH group of donors, NAD or NADP as acceptor"/>
    <property type="evidence" value="ECO:0007669"/>
    <property type="project" value="TreeGrafter"/>
</dbReference>
<gene>
    <name evidence="3" type="ORF">N7494_010098</name>
</gene>
<dbReference type="Gene3D" id="3.40.50.720">
    <property type="entry name" value="NAD(P)-binding Rossmann-like Domain"/>
    <property type="match status" value="2"/>
</dbReference>
<organism evidence="3 4">
    <name type="scientific">Penicillium frequentans</name>
    <dbReference type="NCBI Taxonomy" id="3151616"/>
    <lineage>
        <taxon>Eukaryota</taxon>
        <taxon>Fungi</taxon>
        <taxon>Dikarya</taxon>
        <taxon>Ascomycota</taxon>
        <taxon>Pezizomycotina</taxon>
        <taxon>Eurotiomycetes</taxon>
        <taxon>Eurotiomycetidae</taxon>
        <taxon>Eurotiales</taxon>
        <taxon>Aspergillaceae</taxon>
        <taxon>Penicillium</taxon>
    </lineage>
</organism>
<dbReference type="AlphaFoldDB" id="A0AAD6CR48"/>
<reference evidence="3 4" key="1">
    <citation type="journal article" date="2023" name="IMA Fungus">
        <title>Comparative genomic study of the Penicillium genus elucidates a diverse pangenome and 15 lateral gene transfer events.</title>
        <authorList>
            <person name="Petersen C."/>
            <person name="Sorensen T."/>
            <person name="Nielsen M.R."/>
            <person name="Sondergaard T.E."/>
            <person name="Sorensen J.L."/>
            <person name="Fitzpatrick D.A."/>
            <person name="Frisvad J.C."/>
            <person name="Nielsen K.L."/>
        </authorList>
    </citation>
    <scope>NUCLEOTIDE SEQUENCE [LARGE SCALE GENOMIC DNA]</scope>
    <source>
        <strain evidence="3 4">IBT 35679</strain>
    </source>
</reference>
<dbReference type="SUPFAM" id="SSF51735">
    <property type="entry name" value="NAD(P)-binding Rossmann-fold domains"/>
    <property type="match status" value="1"/>
</dbReference>
<sequence>MSKSLRVAVLGPKGQCGSCVVDELLSRGHSVVGISRSPPKAWPKSGEYGGIPCDFSDIKGLSKILSDGGFDAVVSAFAPPLANFEAVYTLGVEGHGNIKMAILRSTYRGPFIIIGGAGSLYYKNGVQLCDDESFAFKHWYAWPDVHLDYMSTRMFDHGQRAFGTFIRTFKWARSNRENPGWFSWMFRPFANWFLRSAKKTLTHRNTVGLIFCSRAALTMWEGVQETKWSFLSPPWQLRDKGIRTGKYEVHVDDTAGSAEYGIDNGIYNEDMAVAIVDEVENNKLTHKHWTCTGPIGLKDCTHQVLDLALSGV</sequence>
<evidence type="ECO:0000313" key="4">
    <source>
        <dbReference type="Proteomes" id="UP001220324"/>
    </source>
</evidence>
<dbReference type="InterPro" id="IPR036291">
    <property type="entry name" value="NAD(P)-bd_dom_sf"/>
</dbReference>
<dbReference type="InterPro" id="IPR001509">
    <property type="entry name" value="Epimerase_deHydtase"/>
</dbReference>
<dbReference type="PANTHER" id="PTHR43355:SF2">
    <property type="entry name" value="FLAVIN REDUCTASE (NADPH)"/>
    <property type="match status" value="1"/>
</dbReference>
<name>A0AAD6CR48_9EURO</name>